<dbReference type="SUPFAM" id="SSF141868">
    <property type="entry name" value="EAL domain-like"/>
    <property type="match status" value="1"/>
</dbReference>
<protein>
    <recommendedName>
        <fullName evidence="1">cyclic-guanylate-specific phosphodiesterase</fullName>
        <ecNumber evidence="1">3.1.4.52</ecNumber>
    </recommendedName>
</protein>
<dbReference type="InterPro" id="IPR035965">
    <property type="entry name" value="PAS-like_dom_sf"/>
</dbReference>
<dbReference type="PROSITE" id="PS51007">
    <property type="entry name" value="CYTC"/>
    <property type="match status" value="1"/>
</dbReference>
<dbReference type="GO" id="GO:0071111">
    <property type="term" value="F:cyclic-guanylate-specific phosphodiesterase activity"/>
    <property type="evidence" value="ECO:0007669"/>
    <property type="project" value="UniProtKB-EC"/>
</dbReference>
<dbReference type="Pfam" id="PF00563">
    <property type="entry name" value="EAL"/>
    <property type="match status" value="1"/>
</dbReference>
<dbReference type="PROSITE" id="PS50887">
    <property type="entry name" value="GGDEF"/>
    <property type="match status" value="1"/>
</dbReference>
<dbReference type="NCBIfam" id="TIGR00254">
    <property type="entry name" value="GGDEF"/>
    <property type="match status" value="1"/>
</dbReference>
<dbReference type="NCBIfam" id="TIGR00229">
    <property type="entry name" value="sensory_box"/>
    <property type="match status" value="1"/>
</dbReference>
<sequence length="1347" mass="148309">MQMLVAMLLAGLLSVSTAAPSGVPESATPGSTTWVHTPSGRRVLLLLSYDPTFPTSQKIVQAVGETLFAAGVGLKVEYLDSKIQWDETFVQQYAALLSHKLIREAPFDLVITADDNALQLMLDHRVRGLDGLPVVYMGINDQARMRQAEAEPRTTGIYESPSLAETVELAARLFPAATELVVIVDGTVSGQGDLAALRALDGEHHSFGLRVLSLKELTWDELGEQLAALDDTSVLLLLSAYEDRDGQGKSFAESLALIRSRSTRPIFHLWEHGLGAGILGGVLVSHSAQARQAAAMAVEILAGADPSALPAIWEGANLPIFDDRELRRFGIPESALPEGSRLLYRPDTLMSRHGRLVIGAGVVFLLLTGTILTLLLLIYSRKRALRSLAESQQRFEQASRFAGFGVWELAAATQRVFSDSSLRDLLRYGPDDGLRTLEDWLRILPEPDRSMARATFADILEGRVDRVQLKHRARRKDDTEAQLEVEAIALHKDGQRCLIGLTRDVTDRAMAEAALRASEALYRETLESISDPVFITTLTGDFTFVCLHEHRLFGRSEADVWAMKRLSALLGAEAFAPEELAAGQEIRNREVSVEGVDGRQHRLLVSIKPVHIGDGRVLVTCRDVTELMQARQAIADEREHLQRIIDGITEPLMVIDANRNIIKMNEAARRGGAQAPDTGPPTCYGVAKHRAEPCHGEDEPCPLMQVLASGVTSKVVHNELIAGQPRTLEIVASPLRDTEGRINSIIEVTHDITDYLGVVARLREQELTVERLETHDHLTGLPNRLLFNDRLTQAIDRAHRHGWQLAVLFVDLDRFQRVNDSFGHPIGDEVLKIAAQRIGALVPEGDTLARIGGDAFIMLLRSLSGAQDTIGAARAILNDFAQPFLLEERTIYLSASVGISVYPHNGTTADLLVSNADAAMHKAKDKGGNTFAYYTEDMTQFARERLMLEASLRNAIANDELEVYYQPQLDLRDGRLVGAEALVRWRHPSRGIVSPDGFIGVAEETGIILELGRRVLELACRQMRAWLDSALMPTNATIAVNLSARQFDDLSLGDEILRILTDVGLDPRRLELEITESLLVTHRVNAEPLLHRLRAEGIGVAIDDFGTGYSSLSYLKRLPITKLKIDRAFVADIPSDRDAVAITGAVISLAQSLGLEVLAEGIETLEQQTFLSSGGCRLGQGYLFARPMPARSFEDFAAQRTIRPLWSRIQVDPGTPSPRKRLSVCWWTGREREVRLPKMDDRHARILTRMLLALGLTIGAHAPALAADGATLYKEKLCHSCHGDHPNEPVLPIYPKLSGQNSEYLLQQMKDIRDGQRTNGLSAAMRAVVGGLTDEEIQTLAAWLSTR</sequence>
<dbReference type="Pfam" id="PF00990">
    <property type="entry name" value="GGDEF"/>
    <property type="match status" value="1"/>
</dbReference>
<dbReference type="PANTHER" id="PTHR44757">
    <property type="entry name" value="DIGUANYLATE CYCLASE DGCP"/>
    <property type="match status" value="1"/>
</dbReference>
<keyword evidence="2 6" id="KW-0349">Heme</keyword>
<evidence type="ECO:0000256" key="3">
    <source>
        <dbReference type="ARBA" id="ARBA00022636"/>
    </source>
</evidence>
<dbReference type="InterPro" id="IPR001633">
    <property type="entry name" value="EAL_dom"/>
</dbReference>
<evidence type="ECO:0000256" key="8">
    <source>
        <dbReference type="SAM" id="SignalP"/>
    </source>
</evidence>
<keyword evidence="7" id="KW-0812">Transmembrane</keyword>
<keyword evidence="8" id="KW-0732">Signal</keyword>
<evidence type="ECO:0000256" key="6">
    <source>
        <dbReference type="PROSITE-ProRule" id="PRU00433"/>
    </source>
</evidence>
<feature type="transmembrane region" description="Helical" evidence="7">
    <location>
        <begin position="356"/>
        <end position="379"/>
    </location>
</feature>
<name>A0A6P1E4N3_9GAMM</name>
<dbReference type="Gene3D" id="3.20.20.450">
    <property type="entry name" value="EAL domain"/>
    <property type="match status" value="1"/>
</dbReference>
<accession>A0A6P1E4N3</accession>
<evidence type="ECO:0000313" key="15">
    <source>
        <dbReference type="Proteomes" id="UP000471640"/>
    </source>
</evidence>
<feature type="domain" description="PAS" evidence="9">
    <location>
        <begin position="518"/>
        <end position="560"/>
    </location>
</feature>
<dbReference type="Pfam" id="PF13442">
    <property type="entry name" value="Cytochrome_CBB3"/>
    <property type="match status" value="1"/>
</dbReference>
<dbReference type="GO" id="GO:0009055">
    <property type="term" value="F:electron transfer activity"/>
    <property type="evidence" value="ECO:0007669"/>
    <property type="project" value="InterPro"/>
</dbReference>
<dbReference type="EC" id="3.1.4.52" evidence="1"/>
<dbReference type="GO" id="GO:0046872">
    <property type="term" value="F:metal ion binding"/>
    <property type="evidence" value="ECO:0007669"/>
    <property type="project" value="UniProtKB-KW"/>
</dbReference>
<proteinExistence type="predicted"/>
<dbReference type="CDD" id="cd01948">
    <property type="entry name" value="EAL"/>
    <property type="match status" value="1"/>
</dbReference>
<keyword evidence="15" id="KW-1185">Reference proteome</keyword>
<dbReference type="Pfam" id="PF08448">
    <property type="entry name" value="PAS_4"/>
    <property type="match status" value="1"/>
</dbReference>
<dbReference type="Gene3D" id="3.40.50.2300">
    <property type="match status" value="2"/>
</dbReference>
<dbReference type="PANTHER" id="PTHR44757:SF2">
    <property type="entry name" value="BIOFILM ARCHITECTURE MAINTENANCE PROTEIN MBAA"/>
    <property type="match status" value="1"/>
</dbReference>
<dbReference type="RefSeq" id="WP_164655702.1">
    <property type="nucleotide sequence ID" value="NZ_JAAIJR010000111.1"/>
</dbReference>
<reference evidence="14 15" key="2">
    <citation type="submission" date="2020-02" db="EMBL/GenBank/DDBJ databases">
        <title>Genome sequences of Thiorhodococcus mannitoliphagus and Thiorhodococcus minor, purple sulfur photosynthetic bacteria in the gammaproteobacterial family, Chromatiaceae.</title>
        <authorList>
            <person name="Aviles F.A."/>
            <person name="Meyer T.E."/>
            <person name="Kyndt J.A."/>
        </authorList>
    </citation>
    <scope>NUCLEOTIDE SEQUENCE [LARGE SCALE GENOMIC DNA]</scope>
    <source>
        <strain evidence="14 15">DSM 18266</strain>
    </source>
</reference>
<keyword evidence="7" id="KW-1133">Transmembrane helix</keyword>
<evidence type="ECO:0000259" key="11">
    <source>
        <dbReference type="PROSITE" id="PS50883"/>
    </source>
</evidence>
<dbReference type="FunFam" id="3.20.20.450:FF:000001">
    <property type="entry name" value="Cyclic di-GMP phosphodiesterase yahA"/>
    <property type="match status" value="1"/>
</dbReference>
<dbReference type="InterPro" id="IPR000160">
    <property type="entry name" value="GGDEF_dom"/>
</dbReference>
<evidence type="ECO:0000259" key="9">
    <source>
        <dbReference type="PROSITE" id="PS50112"/>
    </source>
</evidence>
<evidence type="ECO:0000256" key="5">
    <source>
        <dbReference type="ARBA" id="ARBA00023004"/>
    </source>
</evidence>
<dbReference type="InterPro" id="IPR009056">
    <property type="entry name" value="Cyt_c-like_dom"/>
</dbReference>
<evidence type="ECO:0000313" key="14">
    <source>
        <dbReference type="EMBL" id="NEX22605.1"/>
    </source>
</evidence>
<dbReference type="SMART" id="SM00091">
    <property type="entry name" value="PAS"/>
    <property type="match status" value="3"/>
</dbReference>
<feature type="domain" description="Cytochrome c" evidence="13">
    <location>
        <begin position="1264"/>
        <end position="1347"/>
    </location>
</feature>
<dbReference type="InterPro" id="IPR000014">
    <property type="entry name" value="PAS"/>
</dbReference>
<keyword evidence="4 6" id="KW-0479">Metal-binding</keyword>
<dbReference type="InterPro" id="IPR013656">
    <property type="entry name" value="PAS_4"/>
</dbReference>
<evidence type="ECO:0000259" key="10">
    <source>
        <dbReference type="PROSITE" id="PS50113"/>
    </source>
</evidence>
<dbReference type="InterPro" id="IPR029787">
    <property type="entry name" value="Nucleotide_cyclase"/>
</dbReference>
<dbReference type="CDD" id="cd01949">
    <property type="entry name" value="GGDEF"/>
    <property type="match status" value="1"/>
</dbReference>
<dbReference type="SMART" id="SM00052">
    <property type="entry name" value="EAL"/>
    <property type="match status" value="1"/>
</dbReference>
<dbReference type="PROSITE" id="PS50883">
    <property type="entry name" value="EAL"/>
    <property type="match status" value="1"/>
</dbReference>
<dbReference type="InterPro" id="IPR000700">
    <property type="entry name" value="PAS-assoc_C"/>
</dbReference>
<organism evidence="14 15">
    <name type="scientific">Thiorhodococcus mannitoliphagus</name>
    <dbReference type="NCBI Taxonomy" id="329406"/>
    <lineage>
        <taxon>Bacteria</taxon>
        <taxon>Pseudomonadati</taxon>
        <taxon>Pseudomonadota</taxon>
        <taxon>Gammaproteobacteria</taxon>
        <taxon>Chromatiales</taxon>
        <taxon>Chromatiaceae</taxon>
        <taxon>Thiorhodococcus</taxon>
    </lineage>
</organism>
<dbReference type="Gene3D" id="3.30.70.270">
    <property type="match status" value="1"/>
</dbReference>
<keyword evidence="3" id="KW-0973">c-di-GMP</keyword>
<feature type="domain" description="GGDEF" evidence="12">
    <location>
        <begin position="803"/>
        <end position="936"/>
    </location>
</feature>
<dbReference type="Proteomes" id="UP000471640">
    <property type="component" value="Unassembled WGS sequence"/>
</dbReference>
<feature type="domain" description="EAL" evidence="11">
    <location>
        <begin position="945"/>
        <end position="1201"/>
    </location>
</feature>
<dbReference type="SMART" id="SM00267">
    <property type="entry name" value="GGDEF"/>
    <property type="match status" value="1"/>
</dbReference>
<comment type="caution">
    <text evidence="14">The sequence shown here is derived from an EMBL/GenBank/DDBJ whole genome shotgun (WGS) entry which is preliminary data.</text>
</comment>
<dbReference type="SUPFAM" id="SSF46626">
    <property type="entry name" value="Cytochrome c"/>
    <property type="match status" value="1"/>
</dbReference>
<dbReference type="Gene3D" id="3.30.450.20">
    <property type="entry name" value="PAS domain"/>
    <property type="match status" value="3"/>
</dbReference>
<evidence type="ECO:0000256" key="7">
    <source>
        <dbReference type="SAM" id="Phobius"/>
    </source>
</evidence>
<dbReference type="InterPro" id="IPR043128">
    <property type="entry name" value="Rev_trsase/Diguanyl_cyclase"/>
</dbReference>
<feature type="signal peptide" evidence="8">
    <location>
        <begin position="1"/>
        <end position="18"/>
    </location>
</feature>
<dbReference type="GO" id="GO:0020037">
    <property type="term" value="F:heme binding"/>
    <property type="evidence" value="ECO:0007669"/>
    <property type="project" value="InterPro"/>
</dbReference>
<dbReference type="Gene3D" id="1.10.760.10">
    <property type="entry name" value="Cytochrome c-like domain"/>
    <property type="match status" value="1"/>
</dbReference>
<dbReference type="SUPFAM" id="SSF55073">
    <property type="entry name" value="Nucleotide cyclase"/>
    <property type="match status" value="1"/>
</dbReference>
<evidence type="ECO:0000259" key="13">
    <source>
        <dbReference type="PROSITE" id="PS51007"/>
    </source>
</evidence>
<feature type="chain" id="PRO_5026687637" description="cyclic-guanylate-specific phosphodiesterase" evidence="8">
    <location>
        <begin position="19"/>
        <end position="1347"/>
    </location>
</feature>
<dbReference type="PROSITE" id="PS50112">
    <property type="entry name" value="PAS"/>
    <property type="match status" value="1"/>
</dbReference>
<keyword evidence="5 6" id="KW-0408">Iron</keyword>
<dbReference type="SUPFAM" id="SSF55785">
    <property type="entry name" value="PYP-like sensor domain (PAS domain)"/>
    <property type="match status" value="3"/>
</dbReference>
<dbReference type="InterPro" id="IPR035919">
    <property type="entry name" value="EAL_sf"/>
</dbReference>
<gene>
    <name evidence="14" type="ORF">G3480_20230</name>
</gene>
<feature type="domain" description="PAC" evidence="10">
    <location>
        <begin position="709"/>
        <end position="764"/>
    </location>
</feature>
<dbReference type="CDD" id="cd00130">
    <property type="entry name" value="PAS"/>
    <property type="match status" value="1"/>
</dbReference>
<evidence type="ECO:0000259" key="12">
    <source>
        <dbReference type="PROSITE" id="PS50887"/>
    </source>
</evidence>
<dbReference type="InterPro" id="IPR052155">
    <property type="entry name" value="Biofilm_reg_signaling"/>
</dbReference>
<reference evidence="15" key="1">
    <citation type="journal article" date="2020" name="Microbiol. Resour. Announc.">
        <title>Draft Genome Sequences of Thiorhodococcus mannitoliphagus and Thiorhodococcus minor, Purple Sulfur Photosynthetic Bacteria in the Gammaproteobacterial Family Chromatiaceae.</title>
        <authorList>
            <person name="Aviles F.A."/>
            <person name="Meyer T.E."/>
            <person name="Kyndt J.A."/>
        </authorList>
    </citation>
    <scope>NUCLEOTIDE SEQUENCE [LARGE SCALE GENOMIC DNA]</scope>
    <source>
        <strain evidence="15">DSM 18266</strain>
    </source>
</reference>
<evidence type="ECO:0000256" key="2">
    <source>
        <dbReference type="ARBA" id="ARBA00022617"/>
    </source>
</evidence>
<dbReference type="InterPro" id="IPR036909">
    <property type="entry name" value="Cyt_c-like_dom_sf"/>
</dbReference>
<dbReference type="PROSITE" id="PS50113">
    <property type="entry name" value="PAC"/>
    <property type="match status" value="1"/>
</dbReference>
<evidence type="ECO:0000256" key="1">
    <source>
        <dbReference type="ARBA" id="ARBA00012282"/>
    </source>
</evidence>
<evidence type="ECO:0000256" key="4">
    <source>
        <dbReference type="ARBA" id="ARBA00022723"/>
    </source>
</evidence>
<dbReference type="EMBL" id="JAAIJR010000111">
    <property type="protein sequence ID" value="NEX22605.1"/>
    <property type="molecule type" value="Genomic_DNA"/>
</dbReference>
<keyword evidence="7" id="KW-0472">Membrane</keyword>